<organism evidence="1 2">
    <name type="scientific">Atlantibacter hermannii NBRC 105704</name>
    <dbReference type="NCBI Taxonomy" id="1115512"/>
    <lineage>
        <taxon>Bacteria</taxon>
        <taxon>Pseudomonadati</taxon>
        <taxon>Pseudomonadota</taxon>
        <taxon>Gammaproteobacteria</taxon>
        <taxon>Enterobacterales</taxon>
        <taxon>Enterobacteriaceae</taxon>
        <taxon>Atlantibacter</taxon>
    </lineage>
</organism>
<dbReference type="Pfam" id="PF19842">
    <property type="entry name" value="YqeC"/>
    <property type="match status" value="1"/>
</dbReference>
<dbReference type="EMBL" id="BAFF01000002">
    <property type="protein sequence ID" value="GAB51396.1"/>
    <property type="molecule type" value="Genomic_DNA"/>
</dbReference>
<dbReference type="eggNOG" id="COG0769">
    <property type="taxonomic scope" value="Bacteria"/>
</dbReference>
<evidence type="ECO:0000313" key="2">
    <source>
        <dbReference type="Proteomes" id="UP000010297"/>
    </source>
</evidence>
<dbReference type="InterPro" id="IPR036565">
    <property type="entry name" value="Mur-like_cat_sf"/>
</dbReference>
<sequence length="257" mass="27946">MEIIKNIPDTQTLLCDVGALTQPLIISVVGAGGKTSTLFWLAELFLRSGKRVLLTTTTHMFLPEPPCPVVICRDPATLPVAYVPSPLLACFAGWNVVQGKAHGFSPNALDRLAARGEWDVVLVEADGARGFALKAPAEHEPCIPQSSHCVIGVTGGGLLGEPVGPQTVHRWPQFAGITGLNAGDRLDFPALRQLVRHPQGLFKSAPSGCRRVWLINRFSHYENHDDMIQQMLEASEVDVVWLGAVQETPPVTRRLVR</sequence>
<protein>
    <recommendedName>
        <fullName evidence="3">Selenium-dependent hydroxylase accessory protein YqeC</fullName>
    </recommendedName>
</protein>
<dbReference type="InterPro" id="IPR017587">
    <property type="entry name" value="YqeC"/>
</dbReference>
<comment type="caution">
    <text evidence="1">The sequence shown here is derived from an EMBL/GenBank/DDBJ whole genome shotgun (WGS) entry which is preliminary data.</text>
</comment>
<reference evidence="1 2" key="1">
    <citation type="submission" date="2012-02" db="EMBL/GenBank/DDBJ databases">
        <title>Whole genome shotgun sequence of Escherichia hermannii NBRC 105704.</title>
        <authorList>
            <person name="Yoshida I."/>
            <person name="Hosoyama A."/>
            <person name="Tsuchikane K."/>
            <person name="Katsumata H."/>
            <person name="Yamazaki S."/>
            <person name="Fujita N."/>
        </authorList>
    </citation>
    <scope>NUCLEOTIDE SEQUENCE [LARGE SCALE GENOMIC DNA]</scope>
    <source>
        <strain evidence="1 2">NBRC 105704</strain>
    </source>
</reference>
<evidence type="ECO:0000313" key="1">
    <source>
        <dbReference type="EMBL" id="GAB51396.1"/>
    </source>
</evidence>
<name>H5V088_ATLHE</name>
<keyword evidence="2" id="KW-1185">Reference proteome</keyword>
<dbReference type="AlphaFoldDB" id="H5V088"/>
<evidence type="ECO:0008006" key="3">
    <source>
        <dbReference type="Google" id="ProtNLM"/>
    </source>
</evidence>
<dbReference type="Proteomes" id="UP000010297">
    <property type="component" value="Unassembled WGS sequence"/>
</dbReference>
<dbReference type="SUPFAM" id="SSF53623">
    <property type="entry name" value="MurD-like peptide ligases, catalytic domain"/>
    <property type="match status" value="1"/>
</dbReference>
<dbReference type="GO" id="GO:0005524">
    <property type="term" value="F:ATP binding"/>
    <property type="evidence" value="ECO:0007669"/>
    <property type="project" value="InterPro"/>
</dbReference>
<gene>
    <name evidence="1" type="primary">yqeC</name>
    <name evidence="1" type="ORF">EH105704_02_04250</name>
</gene>
<dbReference type="NCBIfam" id="TIGR03172">
    <property type="entry name" value="selenium cofactor biosynthesis protein YqeC"/>
    <property type="match status" value="1"/>
</dbReference>
<accession>H5V088</accession>
<proteinExistence type="predicted"/>